<gene>
    <name evidence="1" type="ORF">S01H4_19450</name>
</gene>
<evidence type="ECO:0000313" key="1">
    <source>
        <dbReference type="EMBL" id="GAG56521.1"/>
    </source>
</evidence>
<reference evidence="1" key="1">
    <citation type="journal article" date="2014" name="Front. Microbiol.">
        <title>High frequency of phylogenetically diverse reductive dehalogenase-homologous genes in deep subseafloor sedimentary metagenomes.</title>
        <authorList>
            <person name="Kawai M."/>
            <person name="Futagami T."/>
            <person name="Toyoda A."/>
            <person name="Takaki Y."/>
            <person name="Nishi S."/>
            <person name="Hori S."/>
            <person name="Arai W."/>
            <person name="Tsubouchi T."/>
            <person name="Morono Y."/>
            <person name="Uchiyama I."/>
            <person name="Ito T."/>
            <person name="Fujiyama A."/>
            <person name="Inagaki F."/>
            <person name="Takami H."/>
        </authorList>
    </citation>
    <scope>NUCLEOTIDE SEQUENCE</scope>
    <source>
        <strain evidence="1">Expedition CK06-06</strain>
    </source>
</reference>
<dbReference type="EMBL" id="BART01008675">
    <property type="protein sequence ID" value="GAG56521.1"/>
    <property type="molecule type" value="Genomic_DNA"/>
</dbReference>
<name>X1A8I9_9ZZZZ</name>
<protein>
    <submittedName>
        <fullName evidence="1">Uncharacterized protein</fullName>
    </submittedName>
</protein>
<feature type="non-terminal residue" evidence="1">
    <location>
        <position position="189"/>
    </location>
</feature>
<sequence length="189" mass="21482">MTPKPSTSNLKALINVIISNGKTGNLRSVVKTLADFEKEVKHHRGDAEIQLLLAEAYRHALEPFGVAKKFRDCEQMILKIEAILKTQSQSEDLQEFYGEAIGALIYHYIMNEMDKDVHKTLTKLGNFARKHQTNPFVQFNYAMALSQVAEYFSEKENKDIAYNILWEIVGLVTFFPGKEILTQVSDGLV</sequence>
<organism evidence="1">
    <name type="scientific">marine sediment metagenome</name>
    <dbReference type="NCBI Taxonomy" id="412755"/>
    <lineage>
        <taxon>unclassified sequences</taxon>
        <taxon>metagenomes</taxon>
        <taxon>ecological metagenomes</taxon>
    </lineage>
</organism>
<comment type="caution">
    <text evidence="1">The sequence shown here is derived from an EMBL/GenBank/DDBJ whole genome shotgun (WGS) entry which is preliminary data.</text>
</comment>
<proteinExistence type="predicted"/>
<dbReference type="AlphaFoldDB" id="X1A8I9"/>
<accession>X1A8I9</accession>